<name>G0VJ63_NAUCA</name>
<dbReference type="KEGG" id="ncs:NCAS_0H02320"/>
<dbReference type="GO" id="GO:0010526">
    <property type="term" value="P:transposable element silencing"/>
    <property type="evidence" value="ECO:0007669"/>
    <property type="project" value="EnsemblFungi"/>
</dbReference>
<dbReference type="Gene3D" id="1.10.8.60">
    <property type="match status" value="1"/>
</dbReference>
<dbReference type="GO" id="GO:0007064">
    <property type="term" value="P:mitotic sister chromatid cohesion"/>
    <property type="evidence" value="ECO:0007669"/>
    <property type="project" value="EnsemblFungi"/>
</dbReference>
<dbReference type="GO" id="GO:0000724">
    <property type="term" value="P:double-strand break repair via homologous recombination"/>
    <property type="evidence" value="ECO:0007669"/>
    <property type="project" value="EnsemblFungi"/>
</dbReference>
<dbReference type="GO" id="GO:0031391">
    <property type="term" value="C:Elg1 RFC-like complex"/>
    <property type="evidence" value="ECO:0007669"/>
    <property type="project" value="EnsemblFungi"/>
</dbReference>
<gene>
    <name evidence="2" type="primary">NCAS0H02320</name>
    <name evidence="2" type="ordered locus">NCAS_0H02320</name>
</gene>
<organism evidence="2 3">
    <name type="scientific">Naumovozyma castellii</name>
    <name type="common">Yeast</name>
    <name type="synonym">Saccharomyces castellii</name>
    <dbReference type="NCBI Taxonomy" id="27288"/>
    <lineage>
        <taxon>Eukaryota</taxon>
        <taxon>Fungi</taxon>
        <taxon>Dikarya</taxon>
        <taxon>Ascomycota</taxon>
        <taxon>Saccharomycotina</taxon>
        <taxon>Saccharomycetes</taxon>
        <taxon>Saccharomycetales</taxon>
        <taxon>Saccharomycetaceae</taxon>
        <taxon>Naumovozyma</taxon>
    </lineage>
</organism>
<dbReference type="GeneID" id="96905219"/>
<evidence type="ECO:0000259" key="1">
    <source>
        <dbReference type="Pfam" id="PF00004"/>
    </source>
</evidence>
<dbReference type="SUPFAM" id="SSF52540">
    <property type="entry name" value="P-loop containing nucleoside triphosphate hydrolases"/>
    <property type="match status" value="1"/>
</dbReference>
<dbReference type="HOGENOM" id="CLU_019060_0_0_1"/>
<dbReference type="RefSeq" id="XP_003677889.1">
    <property type="nucleotide sequence ID" value="XM_003677841.1"/>
</dbReference>
<dbReference type="GO" id="GO:0005524">
    <property type="term" value="F:ATP binding"/>
    <property type="evidence" value="ECO:0007669"/>
    <property type="project" value="InterPro"/>
</dbReference>
<dbReference type="EMBL" id="HE576759">
    <property type="protein sequence ID" value="CCC71542.1"/>
    <property type="molecule type" value="Genomic_DNA"/>
</dbReference>
<dbReference type="PANTHER" id="PTHR23389:SF11">
    <property type="entry name" value="TELOMERE LENGTH REGULATION PROTEIN ELG1"/>
    <property type="match status" value="1"/>
</dbReference>
<dbReference type="AlphaFoldDB" id="G0VJ63"/>
<dbReference type="GO" id="GO:0003682">
    <property type="term" value="F:chromatin binding"/>
    <property type="evidence" value="ECO:0007669"/>
    <property type="project" value="EnsemblFungi"/>
</dbReference>
<dbReference type="OMA" id="RDINFIP"/>
<dbReference type="PANTHER" id="PTHR23389">
    <property type="entry name" value="CHROMOSOME TRANSMISSION FIDELITY FACTOR 18"/>
    <property type="match status" value="1"/>
</dbReference>
<reference key="2">
    <citation type="submission" date="2011-08" db="EMBL/GenBank/DDBJ databases">
        <title>Genome sequence of Naumovozyma castellii.</title>
        <authorList>
            <person name="Gordon J.L."/>
            <person name="Armisen D."/>
            <person name="Proux-Wera E."/>
            <person name="OhEigeartaigh S.S."/>
            <person name="Byrne K.P."/>
            <person name="Wolfe K.H."/>
        </authorList>
    </citation>
    <scope>NUCLEOTIDE SEQUENCE</scope>
    <source>
        <strain>Type strain:CBS 4309</strain>
    </source>
</reference>
<dbReference type="Proteomes" id="UP000001640">
    <property type="component" value="Chromosome 8"/>
</dbReference>
<sequence>MKRTNALTTLLNGNTKKKTKLAEKANFITEAIEHGNEDDTTLDSIIESSSPLKEVIEDKPIKHITPVGDSANSQSVKNFLMSRPKKIELKKANGTGKARNKPIVISLDEDEDSFLMGDDINIISENVTNINHVNDDDEDIIVSASTVVSDPQNSKKVKLKDLFGSFKKPDNINNDTIGRNETTQGPLKRLNDISKLKSLDAPFPKCQMIFPNEDDYSPLRKDKVQLHLPKKKDNIQTPMLWTTDDYLLLNKNSPKDQQFKLMPFQMNSKANHVSNWPNLFKPKSIKEVMLEPKLKTQVEIWLNESFDKLKKPTTRNKLQKKLAKEEVDEFANFIIHGDADVDDSDNDETQTIDFVPLAILYGEGIGKNTLIELIMEDLGGQIFEVNTSENRSKKDILDKLNEFSTTHYVKGRGSKGIILFDDVDVIFKEHDKFFWNAVEKLLLTARRPIILICRDLNFIPTTLINVAEEENSLFSAKVVATKTVKAFLLKYCQILNLQLDSEIIDNIIQANNKDIRKCLMSLQFWTSTSGTFPLPMATTPVRKEEYSISTMSTITELTSICDILESHTAYASQLLQDVDPTLMSPEAEMLLNETVDETLRSKYDYMIDYRYHLSDRNQTPLLPFETNISGYLFTKVEPLYSPIVFPKEISPSLMFKRITKATLRYLSTRRKRKRIEMDSFIRKTRNSRKINEILQGFEGNEIIDTLDNSAEFDFYSSTMKHINEELNPFILEIAKGEAGRRNFNEQLFQQETEGKPKHEHTSVIHRLSQEKLLRPTFFKEPPNRLLNTWK</sequence>
<dbReference type="OrthoDB" id="10064318at2759"/>
<dbReference type="GO" id="GO:0003677">
    <property type="term" value="F:DNA binding"/>
    <property type="evidence" value="ECO:0007669"/>
    <property type="project" value="TreeGrafter"/>
</dbReference>
<dbReference type="eggNOG" id="KOG1968">
    <property type="taxonomic scope" value="Eukaryota"/>
</dbReference>
<evidence type="ECO:0000313" key="3">
    <source>
        <dbReference type="Proteomes" id="UP000001640"/>
    </source>
</evidence>
<dbReference type="InterPro" id="IPR027417">
    <property type="entry name" value="P-loop_NTPase"/>
</dbReference>
<feature type="domain" description="ATPase AAA-type core" evidence="1">
    <location>
        <begin position="360"/>
        <end position="440"/>
    </location>
</feature>
<dbReference type="GO" id="GO:0031507">
    <property type="term" value="P:heterochromatin formation"/>
    <property type="evidence" value="ECO:0007669"/>
    <property type="project" value="EnsemblFungi"/>
</dbReference>
<dbReference type="GO" id="GO:0005634">
    <property type="term" value="C:nucleus"/>
    <property type="evidence" value="ECO:0007669"/>
    <property type="project" value="EnsemblFungi"/>
</dbReference>
<dbReference type="Pfam" id="PF00004">
    <property type="entry name" value="AAA"/>
    <property type="match status" value="1"/>
</dbReference>
<protein>
    <recommendedName>
        <fullName evidence="1">ATPase AAA-type core domain-containing protein</fullName>
    </recommendedName>
</protein>
<dbReference type="FunCoup" id="G0VJ63">
    <property type="interactions" value="125"/>
</dbReference>
<dbReference type="InterPro" id="IPR003959">
    <property type="entry name" value="ATPase_AAA_core"/>
</dbReference>
<proteinExistence type="predicted"/>
<dbReference type="GO" id="GO:0006261">
    <property type="term" value="P:DNA-templated DNA replication"/>
    <property type="evidence" value="ECO:0007669"/>
    <property type="project" value="EnsemblFungi"/>
</dbReference>
<dbReference type="Gene3D" id="3.40.50.300">
    <property type="entry name" value="P-loop containing nucleotide triphosphate hydrolases"/>
    <property type="match status" value="1"/>
</dbReference>
<evidence type="ECO:0000313" key="2">
    <source>
        <dbReference type="EMBL" id="CCC71542.1"/>
    </source>
</evidence>
<dbReference type="STRING" id="1064592.G0VJ63"/>
<accession>G0VJ63</accession>
<dbReference type="InParanoid" id="G0VJ63"/>
<dbReference type="GO" id="GO:0016887">
    <property type="term" value="F:ATP hydrolysis activity"/>
    <property type="evidence" value="ECO:0007669"/>
    <property type="project" value="InterPro"/>
</dbReference>
<keyword evidence="3" id="KW-1185">Reference proteome</keyword>
<reference evidence="2 3" key="1">
    <citation type="journal article" date="2011" name="Proc. Natl. Acad. Sci. U.S.A.">
        <title>Evolutionary erosion of yeast sex chromosomes by mating-type switching accidents.</title>
        <authorList>
            <person name="Gordon J.L."/>
            <person name="Armisen D."/>
            <person name="Proux-Wera E."/>
            <person name="Oheigeartaigh S.S."/>
            <person name="Byrne K.P."/>
            <person name="Wolfe K.H."/>
        </authorList>
    </citation>
    <scope>NUCLEOTIDE SEQUENCE [LARGE SCALE GENOMIC DNA]</scope>
    <source>
        <strain evidence="3">ATCC 76901 / BCRC 22586 / CBS 4309 / NBRC 1992 / NRRL Y-12630</strain>
    </source>
</reference>